<reference evidence="2 3" key="1">
    <citation type="submission" date="2024-09" db="EMBL/GenBank/DDBJ databases">
        <authorList>
            <person name="Sun Q."/>
            <person name="Mori K."/>
        </authorList>
    </citation>
    <scope>NUCLEOTIDE SEQUENCE [LARGE SCALE GENOMIC DNA]</scope>
    <source>
        <strain evidence="2 3">JCM 3331</strain>
    </source>
</reference>
<evidence type="ECO:0000313" key="2">
    <source>
        <dbReference type="EMBL" id="MFB9576879.1"/>
    </source>
</evidence>
<feature type="region of interest" description="Disordered" evidence="1">
    <location>
        <begin position="1"/>
        <end position="23"/>
    </location>
</feature>
<comment type="caution">
    <text evidence="2">The sequence shown here is derived from an EMBL/GenBank/DDBJ whole genome shotgun (WGS) entry which is preliminary data.</text>
</comment>
<accession>A0ABV5RJ25</accession>
<gene>
    <name evidence="2" type="ORF">ACFFTL_32550</name>
</gene>
<protein>
    <submittedName>
        <fullName evidence="2">Uncharacterized protein</fullName>
    </submittedName>
</protein>
<evidence type="ECO:0000313" key="3">
    <source>
        <dbReference type="Proteomes" id="UP001589710"/>
    </source>
</evidence>
<dbReference type="RefSeq" id="WP_386144702.1">
    <property type="nucleotide sequence ID" value="NZ_JBHMCG010000139.1"/>
</dbReference>
<feature type="non-terminal residue" evidence="2">
    <location>
        <position position="1"/>
    </location>
</feature>
<name>A0ABV5RJ25_9ACTN</name>
<sequence>TTPGVPDRTENVTHTPPGIPAAHRAVHPIVPMFTKTTCRPSSCEPLTRTTSSWSASYADGRSGRFNVLAKADAGGFAREQ</sequence>
<organism evidence="2 3">
    <name type="scientific">Streptomyces yanii</name>
    <dbReference type="NCBI Taxonomy" id="78510"/>
    <lineage>
        <taxon>Bacteria</taxon>
        <taxon>Bacillati</taxon>
        <taxon>Actinomycetota</taxon>
        <taxon>Actinomycetes</taxon>
        <taxon>Kitasatosporales</taxon>
        <taxon>Streptomycetaceae</taxon>
        <taxon>Streptomyces</taxon>
    </lineage>
</organism>
<keyword evidence="3" id="KW-1185">Reference proteome</keyword>
<dbReference type="Proteomes" id="UP001589710">
    <property type="component" value="Unassembled WGS sequence"/>
</dbReference>
<evidence type="ECO:0000256" key="1">
    <source>
        <dbReference type="SAM" id="MobiDB-lite"/>
    </source>
</evidence>
<proteinExistence type="predicted"/>
<dbReference type="EMBL" id="JBHMCG010000139">
    <property type="protein sequence ID" value="MFB9576879.1"/>
    <property type="molecule type" value="Genomic_DNA"/>
</dbReference>